<dbReference type="GO" id="GO:0018114">
    <property type="term" value="F:threonine racemase activity"/>
    <property type="evidence" value="ECO:0007669"/>
    <property type="project" value="TreeGrafter"/>
</dbReference>
<dbReference type="GO" id="GO:0008721">
    <property type="term" value="F:D-serine ammonia-lyase activity"/>
    <property type="evidence" value="ECO:0007669"/>
    <property type="project" value="TreeGrafter"/>
</dbReference>
<protein>
    <submittedName>
        <fullName evidence="6">Tryptophan synthase beta subunit-like PLP-dependent enzyme</fullName>
    </submittedName>
</protein>
<dbReference type="InterPro" id="IPR001926">
    <property type="entry name" value="TrpB-like_PALP"/>
</dbReference>
<dbReference type="GO" id="GO:0005524">
    <property type="term" value="F:ATP binding"/>
    <property type="evidence" value="ECO:0007669"/>
    <property type="project" value="TreeGrafter"/>
</dbReference>
<dbReference type="GO" id="GO:0000287">
    <property type="term" value="F:magnesium ion binding"/>
    <property type="evidence" value="ECO:0007669"/>
    <property type="project" value="TreeGrafter"/>
</dbReference>
<dbReference type="Gene3D" id="3.40.50.1100">
    <property type="match status" value="2"/>
</dbReference>
<dbReference type="GO" id="GO:0030170">
    <property type="term" value="F:pyridoxal phosphate binding"/>
    <property type="evidence" value="ECO:0007669"/>
    <property type="project" value="TreeGrafter"/>
</dbReference>
<dbReference type="AlphaFoldDB" id="A0A5M8PXJ6"/>
<dbReference type="OrthoDB" id="271064at2759"/>
<feature type="domain" description="Tryptophan synthase beta chain-like PALP" evidence="5">
    <location>
        <begin position="63"/>
        <end position="109"/>
    </location>
</feature>
<dbReference type="PANTHER" id="PTHR43050">
    <property type="entry name" value="SERINE / THREONINE RACEMASE FAMILY MEMBER"/>
    <property type="match status" value="1"/>
</dbReference>
<feature type="region of interest" description="Disordered" evidence="4">
    <location>
        <begin position="100"/>
        <end position="123"/>
    </location>
</feature>
<dbReference type="Pfam" id="PF00291">
    <property type="entry name" value="PALP"/>
    <property type="match status" value="1"/>
</dbReference>
<evidence type="ECO:0000256" key="1">
    <source>
        <dbReference type="ARBA" id="ARBA00001933"/>
    </source>
</evidence>
<evidence type="ECO:0000256" key="2">
    <source>
        <dbReference type="ARBA" id="ARBA00010869"/>
    </source>
</evidence>
<comment type="cofactor">
    <cofactor evidence="1">
        <name>pyridoxal 5'-phosphate</name>
        <dbReference type="ChEBI" id="CHEBI:597326"/>
    </cofactor>
</comment>
<comment type="caution">
    <text evidence="6">The sequence shown here is derived from an EMBL/GenBank/DDBJ whole genome shotgun (WGS) entry which is preliminary data.</text>
</comment>
<keyword evidence="3" id="KW-0663">Pyridoxal phosphate</keyword>
<dbReference type="GO" id="GO:0003941">
    <property type="term" value="F:L-serine ammonia-lyase activity"/>
    <property type="evidence" value="ECO:0007669"/>
    <property type="project" value="TreeGrafter"/>
</dbReference>
<reference evidence="6 7" key="1">
    <citation type="submission" date="2019-09" db="EMBL/GenBank/DDBJ databases">
        <title>The hologenome of the rock-dwelling lichen Lasallia pustulata.</title>
        <authorList>
            <person name="Greshake Tzovaras B."/>
            <person name="Segers F."/>
            <person name="Bicker A."/>
            <person name="Dal Grande F."/>
            <person name="Otte J."/>
            <person name="Hankeln T."/>
            <person name="Schmitt I."/>
            <person name="Ebersberger I."/>
        </authorList>
    </citation>
    <scope>NUCLEOTIDE SEQUENCE [LARGE SCALE GENOMIC DNA]</scope>
    <source>
        <strain evidence="6">A1-1</strain>
    </source>
</reference>
<comment type="similarity">
    <text evidence="2">Belongs to the serine/threonine dehydratase family.</text>
</comment>
<name>A0A5M8PXJ6_9LECA</name>
<dbReference type="PANTHER" id="PTHR43050:SF1">
    <property type="entry name" value="SERINE RACEMASE"/>
    <property type="match status" value="1"/>
</dbReference>
<dbReference type="Proteomes" id="UP000324767">
    <property type="component" value="Unassembled WGS sequence"/>
</dbReference>
<accession>A0A5M8PXJ6</accession>
<evidence type="ECO:0000259" key="5">
    <source>
        <dbReference type="Pfam" id="PF00291"/>
    </source>
</evidence>
<evidence type="ECO:0000313" key="7">
    <source>
        <dbReference type="Proteomes" id="UP000324767"/>
    </source>
</evidence>
<dbReference type="SUPFAM" id="SSF53686">
    <property type="entry name" value="Tryptophan synthase beta subunit-like PLP-dependent enzymes"/>
    <property type="match status" value="1"/>
</dbReference>
<evidence type="ECO:0000313" key="6">
    <source>
        <dbReference type="EMBL" id="KAA6413672.1"/>
    </source>
</evidence>
<gene>
    <name evidence="6" type="ORF">FRX48_02033</name>
</gene>
<evidence type="ECO:0000256" key="3">
    <source>
        <dbReference type="ARBA" id="ARBA00022898"/>
    </source>
</evidence>
<organism evidence="6 7">
    <name type="scientific">Lasallia pustulata</name>
    <dbReference type="NCBI Taxonomy" id="136370"/>
    <lineage>
        <taxon>Eukaryota</taxon>
        <taxon>Fungi</taxon>
        <taxon>Dikarya</taxon>
        <taxon>Ascomycota</taxon>
        <taxon>Pezizomycotina</taxon>
        <taxon>Lecanoromycetes</taxon>
        <taxon>OSLEUM clade</taxon>
        <taxon>Umbilicariomycetidae</taxon>
        <taxon>Umbilicariales</taxon>
        <taxon>Umbilicariaceae</taxon>
        <taxon>Lasallia</taxon>
    </lineage>
</organism>
<dbReference type="InterPro" id="IPR036052">
    <property type="entry name" value="TrpB-like_PALP_sf"/>
</dbReference>
<evidence type="ECO:0000256" key="4">
    <source>
        <dbReference type="SAM" id="MobiDB-lite"/>
    </source>
</evidence>
<sequence length="123" mass="13376">MPMASTEKCPPLTRASVCSALELIRPHIHRTPVLTSTTLSDLASTPQTPEALLGTAYEGQTPARPKIRLFFKCENYQRIGAFKIRGAFHALARLSDEELSKGVVTHSSGTPQVLRPSGRAPTH</sequence>
<dbReference type="EMBL" id="VXIT01000003">
    <property type="protein sequence ID" value="KAA6413672.1"/>
    <property type="molecule type" value="Genomic_DNA"/>
</dbReference>
<proteinExistence type="inferred from homology"/>
<dbReference type="GO" id="GO:0030378">
    <property type="term" value="F:serine racemase activity"/>
    <property type="evidence" value="ECO:0007669"/>
    <property type="project" value="TreeGrafter"/>
</dbReference>